<dbReference type="PROSITE" id="PS00463">
    <property type="entry name" value="ZN2_CY6_FUNGAL_1"/>
    <property type="match status" value="1"/>
</dbReference>
<keyword evidence="4" id="KW-0804">Transcription</keyword>
<feature type="compositionally biased region" description="Polar residues" evidence="6">
    <location>
        <begin position="557"/>
        <end position="576"/>
    </location>
</feature>
<evidence type="ECO:0000256" key="1">
    <source>
        <dbReference type="ARBA" id="ARBA00004123"/>
    </source>
</evidence>
<organism evidence="8 9">
    <name type="scientific">Crepidotus variabilis</name>
    <dbReference type="NCBI Taxonomy" id="179855"/>
    <lineage>
        <taxon>Eukaryota</taxon>
        <taxon>Fungi</taxon>
        <taxon>Dikarya</taxon>
        <taxon>Basidiomycota</taxon>
        <taxon>Agaricomycotina</taxon>
        <taxon>Agaricomycetes</taxon>
        <taxon>Agaricomycetidae</taxon>
        <taxon>Agaricales</taxon>
        <taxon>Agaricineae</taxon>
        <taxon>Crepidotaceae</taxon>
        <taxon>Crepidotus</taxon>
    </lineage>
</organism>
<dbReference type="SMART" id="SM00066">
    <property type="entry name" value="GAL4"/>
    <property type="match status" value="1"/>
</dbReference>
<feature type="compositionally biased region" description="Polar residues" evidence="6">
    <location>
        <begin position="695"/>
        <end position="712"/>
    </location>
</feature>
<feature type="compositionally biased region" description="Polar residues" evidence="6">
    <location>
        <begin position="882"/>
        <end position="895"/>
    </location>
</feature>
<reference evidence="8" key="1">
    <citation type="submission" date="2020-11" db="EMBL/GenBank/DDBJ databases">
        <authorList>
            <consortium name="DOE Joint Genome Institute"/>
            <person name="Ahrendt S."/>
            <person name="Riley R."/>
            <person name="Andreopoulos W."/>
            <person name="Labutti K."/>
            <person name="Pangilinan J."/>
            <person name="Ruiz-Duenas F.J."/>
            <person name="Barrasa J.M."/>
            <person name="Sanchez-Garcia M."/>
            <person name="Camarero S."/>
            <person name="Miyauchi S."/>
            <person name="Serrano A."/>
            <person name="Linde D."/>
            <person name="Babiker R."/>
            <person name="Drula E."/>
            <person name="Ayuso-Fernandez I."/>
            <person name="Pacheco R."/>
            <person name="Padilla G."/>
            <person name="Ferreira P."/>
            <person name="Barriuso J."/>
            <person name="Kellner H."/>
            <person name="Castanera R."/>
            <person name="Alfaro M."/>
            <person name="Ramirez L."/>
            <person name="Pisabarro A.G."/>
            <person name="Kuo A."/>
            <person name="Tritt A."/>
            <person name="Lipzen A."/>
            <person name="He G."/>
            <person name="Yan M."/>
            <person name="Ng V."/>
            <person name="Cullen D."/>
            <person name="Martin F."/>
            <person name="Rosso M.-N."/>
            <person name="Henrissat B."/>
            <person name="Hibbett D."/>
            <person name="Martinez A.T."/>
            <person name="Grigoriev I.V."/>
        </authorList>
    </citation>
    <scope>NUCLEOTIDE SEQUENCE</scope>
    <source>
        <strain evidence="8">CBS 506.95</strain>
    </source>
</reference>
<feature type="compositionally biased region" description="Low complexity" evidence="6">
    <location>
        <begin position="729"/>
        <end position="754"/>
    </location>
</feature>
<evidence type="ECO:0000313" key="8">
    <source>
        <dbReference type="EMBL" id="KAF9530349.1"/>
    </source>
</evidence>
<feature type="compositionally biased region" description="Low complexity" evidence="6">
    <location>
        <begin position="616"/>
        <end position="647"/>
    </location>
</feature>
<dbReference type="GO" id="GO:0005634">
    <property type="term" value="C:nucleus"/>
    <property type="evidence" value="ECO:0007669"/>
    <property type="project" value="UniProtKB-SubCell"/>
</dbReference>
<dbReference type="EMBL" id="MU157840">
    <property type="protein sequence ID" value="KAF9530349.1"/>
    <property type="molecule type" value="Genomic_DNA"/>
</dbReference>
<keyword evidence="5" id="KW-0539">Nucleus</keyword>
<feature type="compositionally biased region" description="Low complexity" evidence="6">
    <location>
        <begin position="779"/>
        <end position="791"/>
    </location>
</feature>
<gene>
    <name evidence="8" type="ORF">CPB83DRAFT_850749</name>
</gene>
<sequence>MNSEDSNSPFMKGPKRKRLAKACDACHKSKRRCDGTAPCSNCYYASKSCTYTDASGRSVPAPRIFKPGAQDQPQSSSSTEFRNSNQSQFPPGASSNQFRINPVQQGGQYQNDDGPPRKRFRPEPANVPVDDLIIEGPLSGVSMDRPISIDLDPALTRELTNLFFTHCHPARAVVHKPTFSTALSHNRVPSHLLLAVCALAAPLSKQPRIRTSPSRFAGKPFAQEALSQMFDGAGRLVVEPDLAAAQALCLLQMHDILTKEKDAIWGSRFHDLALQIVEGLGVQSPEHPTLTPVPSPEFIQRSIEREAIRRIFWLIHVLDLLASVYFKKPVTFTDSELRLRLPVDETSFELGVHSTLPEYLYLPAVRMQYTSEFGHFIRILTIFSKMEYALDGLSDPKLSANPSATLNEAEQKMDEWDRTLPVHLRFSEESLQVQQSMFETSSNTGAWCWCMLHIYHASCALALNIARNRPGAASTRPNPQWAVERIELILQMLGDRAKHSILLGCALWSLIKYCKRDDTQIRKWASDYEDSWGTKMFEMVQDWRSQPSPPPMHPYPTNINLQQPPSISLSNGQSEMQLRRPSDVRNPTPQHAYGLALNNARPQLLPQHVMDAMPYSSSNSSSGSSNVSNNLKRSASHSPPMSYGSPSGRPPPSTSVNGTNGRSLGMHHQSNGNIAESPNASRGSGPMSLLGSNEIGPTSSYGGSGNDPSRGSMSKYGNGPRWHAGGGDASASAPAPGTQSSETPSSGYSGSSNGIIGGPGASELGRGSTESGGGGGGNNSNTVGLGVVNGSAAASGQRNLPPLSDGHSLPSLKDSGLLDSWSSSRNAGGLDMQKQLPNGAPSQQPQQSLTTSPRRTSPPVGPNIPLTLPSVPQHHVLHTRMQPDSTDLRQTSSLQAMPVGLPWLANESR</sequence>
<evidence type="ECO:0000256" key="5">
    <source>
        <dbReference type="ARBA" id="ARBA00023242"/>
    </source>
</evidence>
<feature type="region of interest" description="Disordered" evidence="6">
    <location>
        <begin position="52"/>
        <end position="128"/>
    </location>
</feature>
<evidence type="ECO:0000256" key="3">
    <source>
        <dbReference type="ARBA" id="ARBA00023015"/>
    </source>
</evidence>
<dbReference type="InterPro" id="IPR001138">
    <property type="entry name" value="Zn2Cys6_DnaBD"/>
</dbReference>
<dbReference type="InterPro" id="IPR007219">
    <property type="entry name" value="XnlR_reg_dom"/>
</dbReference>
<dbReference type="InterPro" id="IPR036864">
    <property type="entry name" value="Zn2-C6_fun-type_DNA-bd_sf"/>
</dbReference>
<keyword evidence="3" id="KW-0805">Transcription regulation</keyword>
<dbReference type="SMART" id="SM00906">
    <property type="entry name" value="Fungal_trans"/>
    <property type="match status" value="1"/>
</dbReference>
<dbReference type="AlphaFoldDB" id="A0A9P6EKM7"/>
<dbReference type="GO" id="GO:0000981">
    <property type="term" value="F:DNA-binding transcription factor activity, RNA polymerase II-specific"/>
    <property type="evidence" value="ECO:0007669"/>
    <property type="project" value="InterPro"/>
</dbReference>
<keyword evidence="9" id="KW-1185">Reference proteome</keyword>
<protein>
    <submittedName>
        <fullName evidence="8">Fungal-specific transcription factor domain-containing protein</fullName>
    </submittedName>
</protein>
<dbReference type="GO" id="GO:0008270">
    <property type="term" value="F:zinc ion binding"/>
    <property type="evidence" value="ECO:0007669"/>
    <property type="project" value="InterPro"/>
</dbReference>
<name>A0A9P6EKM7_9AGAR</name>
<feature type="compositionally biased region" description="Polar residues" evidence="6">
    <location>
        <begin position="656"/>
        <end position="682"/>
    </location>
</feature>
<evidence type="ECO:0000256" key="4">
    <source>
        <dbReference type="ARBA" id="ARBA00023163"/>
    </source>
</evidence>
<feature type="region of interest" description="Disordered" evidence="6">
    <location>
        <begin position="544"/>
        <end position="592"/>
    </location>
</feature>
<dbReference type="CDD" id="cd00067">
    <property type="entry name" value="GAL4"/>
    <property type="match status" value="1"/>
</dbReference>
<feature type="compositionally biased region" description="Low complexity" evidence="6">
    <location>
        <begin position="841"/>
        <end position="853"/>
    </location>
</feature>
<comment type="subcellular location">
    <subcellularLocation>
        <location evidence="1">Nucleus</location>
    </subcellularLocation>
</comment>
<evidence type="ECO:0000313" key="9">
    <source>
        <dbReference type="Proteomes" id="UP000807306"/>
    </source>
</evidence>
<keyword evidence="2" id="KW-0479">Metal-binding</keyword>
<dbReference type="PANTHER" id="PTHR47338">
    <property type="entry name" value="ZN(II)2CYS6 TRANSCRIPTION FACTOR (EUROFUNG)-RELATED"/>
    <property type="match status" value="1"/>
</dbReference>
<dbReference type="Gene3D" id="4.10.240.10">
    <property type="entry name" value="Zn(2)-C6 fungal-type DNA-binding domain"/>
    <property type="match status" value="1"/>
</dbReference>
<dbReference type="SUPFAM" id="SSF57701">
    <property type="entry name" value="Zn2/Cys6 DNA-binding domain"/>
    <property type="match status" value="1"/>
</dbReference>
<evidence type="ECO:0000256" key="6">
    <source>
        <dbReference type="SAM" id="MobiDB-lite"/>
    </source>
</evidence>
<dbReference type="GO" id="GO:0003677">
    <property type="term" value="F:DNA binding"/>
    <property type="evidence" value="ECO:0007669"/>
    <property type="project" value="InterPro"/>
</dbReference>
<dbReference type="Pfam" id="PF00172">
    <property type="entry name" value="Zn_clus"/>
    <property type="match status" value="1"/>
</dbReference>
<proteinExistence type="predicted"/>
<dbReference type="PROSITE" id="PS50048">
    <property type="entry name" value="ZN2_CY6_FUNGAL_2"/>
    <property type="match status" value="1"/>
</dbReference>
<dbReference type="GO" id="GO:0006351">
    <property type="term" value="P:DNA-templated transcription"/>
    <property type="evidence" value="ECO:0007669"/>
    <property type="project" value="InterPro"/>
</dbReference>
<accession>A0A9P6EKM7</accession>
<dbReference type="Pfam" id="PF04082">
    <property type="entry name" value="Fungal_trans"/>
    <property type="match status" value="1"/>
</dbReference>
<dbReference type="CDD" id="cd12148">
    <property type="entry name" value="fungal_TF_MHR"/>
    <property type="match status" value="1"/>
</dbReference>
<dbReference type="OrthoDB" id="2123952at2759"/>
<evidence type="ECO:0000256" key="2">
    <source>
        <dbReference type="ARBA" id="ARBA00022723"/>
    </source>
</evidence>
<dbReference type="PANTHER" id="PTHR47338:SF5">
    <property type="entry name" value="ZN(II)2CYS6 TRANSCRIPTION FACTOR (EUROFUNG)"/>
    <property type="match status" value="1"/>
</dbReference>
<feature type="region of interest" description="Disordered" evidence="6">
    <location>
        <begin position="612"/>
        <end position="909"/>
    </location>
</feature>
<comment type="caution">
    <text evidence="8">The sequence shown here is derived from an EMBL/GenBank/DDBJ whole genome shotgun (WGS) entry which is preliminary data.</text>
</comment>
<feature type="compositionally biased region" description="Polar residues" evidence="6">
    <location>
        <begin position="71"/>
        <end position="111"/>
    </location>
</feature>
<dbReference type="InterPro" id="IPR050815">
    <property type="entry name" value="TF_fung"/>
</dbReference>
<dbReference type="Proteomes" id="UP000807306">
    <property type="component" value="Unassembled WGS sequence"/>
</dbReference>
<feature type="domain" description="Zn(2)-C6 fungal-type" evidence="7">
    <location>
        <begin position="22"/>
        <end position="51"/>
    </location>
</feature>
<evidence type="ECO:0000259" key="7">
    <source>
        <dbReference type="PROSITE" id="PS50048"/>
    </source>
</evidence>